<gene>
    <name evidence="4" type="ORF">RDB_LOCUS78466</name>
</gene>
<dbReference type="AlphaFoldDB" id="A0A8H3AV25"/>
<sequence>MHTNQSEEESRPGILSGFASSILNVIQPLVTGHQNVSQPYQHTPERGPTKAPTSGSSVIPGASSPAKGHGPSRSIPGRWNSVDFADVATINCDAADVRQTSVEVVDNLTATQNELDHSTSFWSTPSIMQSGPGPSQYTLVHNGGDQLVDENYIAFPEPHIPQVEVTSESHFDSQEQLGLNFISPDFNSAPKRQSFPPSSPGRAAEDSGVANNKGFLANSPLQPDPVEIPLLKAPVVNNDNCSQDRLSVSSMGDASTHSQGKKGIKHFWDSTKSRLKSQPATPPKSRSESPKVPSGPPSKIRASVVFQKQEKKLDALDTKLEYFQNVELHSSTTWGDICNELMPLPAFGQILSHLYRVFGAVDNIRTYRGQWQRLRGNCVVISRVLVHQYERYQTEPEKLKLLGKVCENLEIAIAEISMTARKWSEKNPVEAFVTYERMERALNDHFLALNDVLKMMVSTSQVLNETWSSEIAKSQKEERQQLEIIRALLQEQNSSLDQLTQAIQSKDDLITKLIGENEVTIGRVLGKQMIRFQKSLEDAEDTDKLIQMIVAITGVEPPTEVFQTEPCTNEANVDPIHGHSSTVYKATLARGQSVAKKVFYLNKYSEGDVKTYAMKMTRDAKQWRVFDSEYTLKCLGIGMEKSNDTQFKLYMLSPWMENMDAINYLKDRRQSIDQRNILRIVADSALGLVEIHQKNSVHSNMRGQNVFVRANGRGVLGGFGLTKIITGAPPIRRIKGDMALPCATSEEFDATKQRHEYPEWEQYAYKPDSLWLLLSRCWNLDETKRPDMKTVSNEIEKIISQR</sequence>
<dbReference type="GO" id="GO:0005524">
    <property type="term" value="F:ATP binding"/>
    <property type="evidence" value="ECO:0007669"/>
    <property type="project" value="InterPro"/>
</dbReference>
<dbReference type="CDD" id="cd21037">
    <property type="entry name" value="MLKL_NTD"/>
    <property type="match status" value="1"/>
</dbReference>
<feature type="region of interest" description="Disordered" evidence="2">
    <location>
        <begin position="243"/>
        <end position="303"/>
    </location>
</feature>
<dbReference type="PROSITE" id="PS50011">
    <property type="entry name" value="PROTEIN_KINASE_DOM"/>
    <property type="match status" value="1"/>
</dbReference>
<keyword evidence="1" id="KW-0175">Coiled coil</keyword>
<proteinExistence type="predicted"/>
<accession>A0A8H3AV25</accession>
<dbReference type="GO" id="GO:0004674">
    <property type="term" value="F:protein serine/threonine kinase activity"/>
    <property type="evidence" value="ECO:0007669"/>
    <property type="project" value="TreeGrafter"/>
</dbReference>
<feature type="coiled-coil region" evidence="1">
    <location>
        <begin position="472"/>
        <end position="502"/>
    </location>
</feature>
<dbReference type="InterPro" id="IPR001245">
    <property type="entry name" value="Ser-Thr/Tyr_kinase_cat_dom"/>
</dbReference>
<evidence type="ECO:0000256" key="1">
    <source>
        <dbReference type="SAM" id="Coils"/>
    </source>
</evidence>
<feature type="region of interest" description="Disordered" evidence="2">
    <location>
        <begin position="34"/>
        <end position="77"/>
    </location>
</feature>
<evidence type="ECO:0000313" key="5">
    <source>
        <dbReference type="Proteomes" id="UP000663840"/>
    </source>
</evidence>
<dbReference type="InterPro" id="IPR051681">
    <property type="entry name" value="Ser/Thr_Kinases-Pseudokinases"/>
</dbReference>
<comment type="caution">
    <text evidence="4">The sequence shown here is derived from an EMBL/GenBank/DDBJ whole genome shotgun (WGS) entry which is preliminary data.</text>
</comment>
<feature type="region of interest" description="Disordered" evidence="2">
    <location>
        <begin position="182"/>
        <end position="222"/>
    </location>
</feature>
<organism evidence="4 5">
    <name type="scientific">Rhizoctonia solani</name>
    <dbReference type="NCBI Taxonomy" id="456999"/>
    <lineage>
        <taxon>Eukaryota</taxon>
        <taxon>Fungi</taxon>
        <taxon>Dikarya</taxon>
        <taxon>Basidiomycota</taxon>
        <taxon>Agaricomycotina</taxon>
        <taxon>Agaricomycetes</taxon>
        <taxon>Cantharellales</taxon>
        <taxon>Ceratobasidiaceae</taxon>
        <taxon>Rhizoctonia</taxon>
    </lineage>
</organism>
<feature type="domain" description="Protein kinase" evidence="3">
    <location>
        <begin position="569"/>
        <end position="802"/>
    </location>
</feature>
<dbReference type="EMBL" id="CAJMWR010002213">
    <property type="protein sequence ID" value="CAE6441209.1"/>
    <property type="molecule type" value="Genomic_DNA"/>
</dbReference>
<evidence type="ECO:0000259" key="3">
    <source>
        <dbReference type="PROSITE" id="PS50011"/>
    </source>
</evidence>
<evidence type="ECO:0000256" key="2">
    <source>
        <dbReference type="SAM" id="MobiDB-lite"/>
    </source>
</evidence>
<protein>
    <recommendedName>
        <fullName evidence="3">Protein kinase domain-containing protein</fullName>
    </recommendedName>
</protein>
<name>A0A8H3AV25_9AGAM</name>
<dbReference type="SUPFAM" id="SSF56112">
    <property type="entry name" value="Protein kinase-like (PK-like)"/>
    <property type="match status" value="1"/>
</dbReference>
<dbReference type="Pfam" id="PF07714">
    <property type="entry name" value="PK_Tyr_Ser-Thr"/>
    <property type="match status" value="1"/>
</dbReference>
<reference evidence="4" key="1">
    <citation type="submission" date="2021-01" db="EMBL/GenBank/DDBJ databases">
        <authorList>
            <person name="Kaushik A."/>
        </authorList>
    </citation>
    <scope>NUCLEOTIDE SEQUENCE</scope>
    <source>
        <strain evidence="4">AG1-1A</strain>
    </source>
</reference>
<dbReference type="PANTHER" id="PTHR44329">
    <property type="entry name" value="SERINE/THREONINE-PROTEIN KINASE TNNI3K-RELATED"/>
    <property type="match status" value="1"/>
</dbReference>
<dbReference type="InterPro" id="IPR011009">
    <property type="entry name" value="Kinase-like_dom_sf"/>
</dbReference>
<dbReference type="Gene3D" id="1.10.510.10">
    <property type="entry name" value="Transferase(Phosphotransferase) domain 1"/>
    <property type="match status" value="1"/>
</dbReference>
<dbReference type="InterPro" id="IPR059179">
    <property type="entry name" value="MLKL-like_MCAfunc"/>
</dbReference>
<evidence type="ECO:0000313" key="4">
    <source>
        <dbReference type="EMBL" id="CAE6441209.1"/>
    </source>
</evidence>
<dbReference type="InterPro" id="IPR000719">
    <property type="entry name" value="Prot_kinase_dom"/>
</dbReference>
<feature type="compositionally biased region" description="Polar residues" evidence="2">
    <location>
        <begin position="243"/>
        <end position="258"/>
    </location>
</feature>
<dbReference type="Proteomes" id="UP000663840">
    <property type="component" value="Unassembled WGS sequence"/>
</dbReference>